<dbReference type="EMBL" id="SRMN01000159">
    <property type="protein sequence ID" value="TGH19201.1"/>
    <property type="molecule type" value="Genomic_DNA"/>
</dbReference>
<gene>
    <name evidence="1" type="ORF">ERJ68_08515</name>
</gene>
<protein>
    <submittedName>
        <fullName evidence="1">Uncharacterized protein</fullName>
    </submittedName>
</protein>
<organism evidence="1 2">
    <name type="scientific">Aphanocapsa feldmannii 277cI</name>
    <dbReference type="NCBI Taxonomy" id="2507554"/>
    <lineage>
        <taxon>Bacteria</taxon>
        <taxon>Bacillati</taxon>
        <taxon>Cyanobacteriota</taxon>
        <taxon>Cyanophyceae</taxon>
        <taxon>Oscillatoriophycideae</taxon>
        <taxon>Chroococcales</taxon>
        <taxon>Microcystaceae</taxon>
        <taxon>Aphanocapsa</taxon>
    </lineage>
</organism>
<evidence type="ECO:0000313" key="2">
    <source>
        <dbReference type="Proteomes" id="UP000315454"/>
    </source>
</evidence>
<comment type="caution">
    <text evidence="1">The sequence shown here is derived from an EMBL/GenBank/DDBJ whole genome shotgun (WGS) entry which is preliminary data.</text>
</comment>
<proteinExistence type="predicted"/>
<sequence>MEFILMRDHSSPPIKSETAKHALQAFLNGSGDGRCRTRQCPLDLERRVALEFVHQMVSDIINRELDLPLRDGLQILASHEPRNWIVKLLHPPLAT</sequence>
<dbReference type="AlphaFoldDB" id="A0A524RRS9"/>
<evidence type="ECO:0000313" key="1">
    <source>
        <dbReference type="EMBL" id="TGH19201.1"/>
    </source>
</evidence>
<dbReference type="Proteomes" id="UP000315454">
    <property type="component" value="Unassembled WGS sequence"/>
</dbReference>
<reference evidence="1 2" key="1">
    <citation type="journal article" date="2019" name="mSystems">
        <title>Life at home and on the roam: Genomic adaptions reflect the dual lifestyle of an intracellular, facultative symbiont.</title>
        <authorList>
            <person name="Burgsdorf I."/>
        </authorList>
    </citation>
    <scope>NUCLEOTIDE SEQUENCE [LARGE SCALE GENOMIC DNA]</scope>
    <source>
        <strain evidence="1">277cI</strain>
    </source>
</reference>
<name>A0A524RRS9_9CHRO</name>
<accession>A0A524RRS9</accession>